<dbReference type="PANTHER" id="PTHR42659:SF2">
    <property type="entry name" value="XANTHINE DEHYDROGENASE SUBUNIT C-RELATED"/>
    <property type="match status" value="1"/>
</dbReference>
<accession>A0A073IUX8</accession>
<dbReference type="OrthoDB" id="9774454at2"/>
<evidence type="ECO:0000313" key="5">
    <source>
        <dbReference type="EMBL" id="KEJ93564.1"/>
    </source>
</evidence>
<dbReference type="InterPro" id="IPR036318">
    <property type="entry name" value="FAD-bd_PCMH-like_sf"/>
</dbReference>
<dbReference type="Pfam" id="PF00941">
    <property type="entry name" value="FAD_binding_5"/>
    <property type="match status" value="1"/>
</dbReference>
<dbReference type="Gene3D" id="3.30.465.10">
    <property type="match status" value="1"/>
</dbReference>
<dbReference type="PROSITE" id="PS51387">
    <property type="entry name" value="FAD_PCMH"/>
    <property type="match status" value="1"/>
</dbReference>
<keyword evidence="2" id="KW-0274">FAD</keyword>
<reference evidence="5 6" key="1">
    <citation type="submission" date="2014-04" db="EMBL/GenBank/DDBJ databases">
        <title>Draft Genome Sequence of Synergistes jonesii.</title>
        <authorList>
            <person name="Coil D.A."/>
            <person name="Eisen J.A."/>
            <person name="Holland-Moritz H.E."/>
        </authorList>
    </citation>
    <scope>NUCLEOTIDE SEQUENCE [LARGE SCALE GENOMIC DNA]</scope>
    <source>
        <strain evidence="5 6">78-1</strain>
    </source>
</reference>
<evidence type="ECO:0000256" key="3">
    <source>
        <dbReference type="ARBA" id="ARBA00023002"/>
    </source>
</evidence>
<dbReference type="Proteomes" id="UP000027665">
    <property type="component" value="Unassembled WGS sequence"/>
</dbReference>
<dbReference type="SUPFAM" id="SSF56176">
    <property type="entry name" value="FAD-binding/transporter-associated domain-like"/>
    <property type="match status" value="1"/>
</dbReference>
<evidence type="ECO:0000256" key="1">
    <source>
        <dbReference type="ARBA" id="ARBA00022630"/>
    </source>
</evidence>
<dbReference type="PANTHER" id="PTHR42659">
    <property type="entry name" value="XANTHINE DEHYDROGENASE SUBUNIT C-RELATED"/>
    <property type="match status" value="1"/>
</dbReference>
<evidence type="ECO:0000259" key="4">
    <source>
        <dbReference type="PROSITE" id="PS51387"/>
    </source>
</evidence>
<dbReference type="InterPro" id="IPR036683">
    <property type="entry name" value="CO_DH_flav_C_dom_sf"/>
</dbReference>
<dbReference type="eggNOG" id="COG1319">
    <property type="taxonomic scope" value="Bacteria"/>
</dbReference>
<comment type="caution">
    <text evidence="5">The sequence shown here is derived from an EMBL/GenBank/DDBJ whole genome shotgun (WGS) entry which is preliminary data.</text>
</comment>
<dbReference type="SUPFAM" id="SSF55447">
    <property type="entry name" value="CO dehydrogenase flavoprotein C-terminal domain-like"/>
    <property type="match status" value="1"/>
</dbReference>
<keyword evidence="3" id="KW-0560">Oxidoreductase</keyword>
<dbReference type="InterPro" id="IPR002346">
    <property type="entry name" value="Mopterin_DH_FAD-bd"/>
</dbReference>
<dbReference type="Gene3D" id="3.30.43.10">
    <property type="entry name" value="Uridine Diphospho-n-acetylenolpyruvylglucosamine Reductase, domain 2"/>
    <property type="match status" value="1"/>
</dbReference>
<name>A0A073IUX8_9BACT</name>
<dbReference type="Gene3D" id="3.30.390.50">
    <property type="entry name" value="CO dehydrogenase flavoprotein, C-terminal domain"/>
    <property type="match status" value="1"/>
</dbReference>
<dbReference type="GeneID" id="90984749"/>
<gene>
    <name evidence="5" type="ORF">EH55_01990</name>
</gene>
<evidence type="ECO:0000256" key="2">
    <source>
        <dbReference type="ARBA" id="ARBA00022827"/>
    </source>
</evidence>
<dbReference type="EMBL" id="JMKI01000002">
    <property type="protein sequence ID" value="KEJ93564.1"/>
    <property type="molecule type" value="Genomic_DNA"/>
</dbReference>
<dbReference type="GO" id="GO:0016491">
    <property type="term" value="F:oxidoreductase activity"/>
    <property type="evidence" value="ECO:0007669"/>
    <property type="project" value="UniProtKB-KW"/>
</dbReference>
<protein>
    <recommendedName>
        <fullName evidence="4">FAD-binding PCMH-type domain-containing protein</fullName>
    </recommendedName>
</protein>
<sequence length="315" mass="34020">MYIKIRSLADIEEKGLRGRFIAGGTDLVPLMKLGLKNPDTLIDVSGAAELRGIECSENEISIGAAVTLTEAAENPDIVKTLPALAQSAEKTASLQIRNVGTIGGNLMQDRRCIFFNQSASWRSTQPKCFKAGGRVCIQIQNSAVCRAIYYSDTATAFVLYEAEAEILRNGRTERAPAADLIAEHCAANGLYSDESSALLVRLHVPIPPEREKSAFMKYSVRSSIDFPLVNFALRVSNGARPAMAVAGAVAPKPIVLEKASLLLDEKSLSDAEWTSEAAGEIKAASGLIRESVVPPKMKLSSYRLIGELLKRVKLN</sequence>
<dbReference type="GO" id="GO:0071949">
    <property type="term" value="F:FAD binding"/>
    <property type="evidence" value="ECO:0007669"/>
    <property type="project" value="InterPro"/>
</dbReference>
<dbReference type="RefSeq" id="WP_051682506.1">
    <property type="nucleotide sequence ID" value="NZ_JMKI01000002.1"/>
</dbReference>
<organism evidence="5 6">
    <name type="scientific">Synergistes jonesii</name>
    <dbReference type="NCBI Taxonomy" id="2754"/>
    <lineage>
        <taxon>Bacteria</taxon>
        <taxon>Thermotogati</taxon>
        <taxon>Synergistota</taxon>
        <taxon>Synergistia</taxon>
        <taxon>Synergistales</taxon>
        <taxon>Synergistaceae</taxon>
        <taxon>Synergistes</taxon>
    </lineage>
</organism>
<feature type="domain" description="FAD-binding PCMH-type" evidence="4">
    <location>
        <begin position="1"/>
        <end position="209"/>
    </location>
</feature>
<dbReference type="InterPro" id="IPR016169">
    <property type="entry name" value="FAD-bd_PCMH_sub2"/>
</dbReference>
<evidence type="ECO:0000313" key="6">
    <source>
        <dbReference type="Proteomes" id="UP000027665"/>
    </source>
</evidence>
<dbReference type="AlphaFoldDB" id="A0A073IUX8"/>
<dbReference type="InterPro" id="IPR016166">
    <property type="entry name" value="FAD-bd_PCMH"/>
</dbReference>
<dbReference type="STRING" id="2754.EH55_01990"/>
<keyword evidence="1" id="KW-0285">Flavoprotein</keyword>
<keyword evidence="6" id="KW-1185">Reference proteome</keyword>
<dbReference type="InterPro" id="IPR016167">
    <property type="entry name" value="FAD-bd_PCMH_sub1"/>
</dbReference>
<proteinExistence type="predicted"/>
<dbReference type="InterPro" id="IPR051312">
    <property type="entry name" value="Diverse_Substr_Oxidored"/>
</dbReference>